<dbReference type="Gene3D" id="1.20.120.890">
    <property type="entry name" value="tRNA(Met) cytidine acetyltransferase, tail domain"/>
    <property type="match status" value="1"/>
</dbReference>
<evidence type="ECO:0000256" key="3">
    <source>
        <dbReference type="ARBA" id="ARBA00022679"/>
    </source>
</evidence>
<dbReference type="Pfam" id="PF13718">
    <property type="entry name" value="GNAT_acetyltr_2"/>
    <property type="match status" value="2"/>
</dbReference>
<dbReference type="InterPro" id="IPR007807">
    <property type="entry name" value="TcmA/NAT10_helicase"/>
</dbReference>
<feature type="domain" description="N-acetyltransferase" evidence="10">
    <location>
        <begin position="376"/>
        <end position="556"/>
    </location>
</feature>
<dbReference type="GO" id="GO:1904812">
    <property type="term" value="P:rRNA acetylation involved in maturation of SSU-rRNA"/>
    <property type="evidence" value="ECO:0007669"/>
    <property type="project" value="TreeGrafter"/>
</dbReference>
<comment type="similarity">
    <text evidence="9">Belongs to the TmcA family.</text>
</comment>
<dbReference type="AlphaFoldDB" id="A0A4R7K0H3"/>
<keyword evidence="2 9" id="KW-0820">tRNA-binding</keyword>
<dbReference type="PANTHER" id="PTHR10925:SF5">
    <property type="entry name" value="RNA CYTIDINE ACETYLTRANSFERASE"/>
    <property type="match status" value="1"/>
</dbReference>
<dbReference type="Gene3D" id="3.40.630.30">
    <property type="match status" value="1"/>
</dbReference>
<feature type="binding site" evidence="9">
    <location>
        <position position="338"/>
    </location>
    <ligand>
        <name>ATP</name>
        <dbReference type="ChEBI" id="CHEBI:30616"/>
    </ligand>
</feature>
<reference evidence="11 12" key="1">
    <citation type="submission" date="2019-03" db="EMBL/GenBank/DDBJ databases">
        <title>Genomic Encyclopedia of Type Strains, Phase IV (KMG-IV): sequencing the most valuable type-strain genomes for metagenomic binning, comparative biology and taxonomic classification.</title>
        <authorList>
            <person name="Goeker M."/>
        </authorList>
    </citation>
    <scope>NUCLEOTIDE SEQUENCE [LARGE SCALE GENOMIC DNA]</scope>
    <source>
        <strain evidence="11 12">DSM 15505</strain>
    </source>
</reference>
<gene>
    <name evidence="9" type="primary">tmcA</name>
    <name evidence="11" type="ORF">DES49_0025</name>
</gene>
<keyword evidence="7 9" id="KW-0694">RNA-binding</keyword>
<dbReference type="CDD" id="cd04301">
    <property type="entry name" value="NAT_SF"/>
    <property type="match status" value="1"/>
</dbReference>
<feature type="binding site" evidence="9">
    <location>
        <begin position="481"/>
        <end position="483"/>
    </location>
    <ligand>
        <name>acetyl-CoA</name>
        <dbReference type="ChEBI" id="CHEBI:57288"/>
    </ligand>
</feature>
<dbReference type="GO" id="GO:0051391">
    <property type="term" value="P:tRNA acetylation"/>
    <property type="evidence" value="ECO:0007669"/>
    <property type="project" value="UniProtKB-UniRule"/>
</dbReference>
<keyword evidence="1 9" id="KW-0963">Cytoplasm</keyword>
<comment type="caution">
    <text evidence="9">Lacks conserved residue(s) required for the propagation of feature annotation.</text>
</comment>
<keyword evidence="6 9" id="KW-0067">ATP-binding</keyword>
<feature type="binding site" evidence="9">
    <location>
        <position position="183"/>
    </location>
    <ligand>
        <name>ATP</name>
        <dbReference type="ChEBI" id="CHEBI:30616"/>
    </ligand>
</feature>
<sequence length="699" mass="76812">MEAVLSDWVTRARSSLARSRHRAVLVIAGPRDWGREQAAAVAGAIGGEGLWVGDETQALGLFQCSGSEARQWLGRDLELIVWDSHSGTHPSGLGAVSGALVGGGLLVWVVPPLDEWAQGPDPDYDRLRHHQPPYRFLARLARILETEAVQPPHGLITPEAQYLSPPLTPTKTVERPAGPTSDQQSAVDAILALARETVPAPRVLRADRGRGKSAALGMAASRLVRESGCRVGITAARPSALGSFWDFIAPESRDGVHFGAPDELLRNPPELDLLLVDEAATLPVPMLSALVAHWPRMALATTVHGYEGTGRGFDLRFRAILDRDHPGWQQIELTTPIRWAPDDPLEALMNRLLCLDADLPESNASEQRPVYEPVSQDQLLADEGLLSDLMGLLVSAHYQTSPDDLRQLLDDPDTELHAALVDGRPVGVAWVLHEGGLEEALARAVWLGQRRPRGHLMAQSLAFQGGDPEAARLRYSRVTRIAVHAAWRRRGIGLELLARVERAVLEGGADLLGVSFGATPDLLDFWTAAGFRLLRLGTRRDAASGSHAAMLGKPLTTKGETLCEAQRQRFAQHWPWLQSSFQRLEPELLSRLQTLLPEPHDPEGSALTDADRRELYAFVHGFRELEPTRLPLNRLDALTQDAGLRWPQADRQLWQRAVIDGAGWETLRREALIDGRRQGLKRLRELALQCLPETLSPGL</sequence>
<dbReference type="RefSeq" id="WP_133734364.1">
    <property type="nucleotide sequence ID" value="NZ_SOAX01000001.1"/>
</dbReference>
<evidence type="ECO:0000256" key="9">
    <source>
        <dbReference type="HAMAP-Rule" id="MF_01886"/>
    </source>
</evidence>
<keyword evidence="8 9" id="KW-0012">Acyltransferase</keyword>
<dbReference type="Pfam" id="PF17176">
    <property type="entry name" value="tRNA_bind_3"/>
    <property type="match status" value="1"/>
</dbReference>
<dbReference type="Gene3D" id="3.40.50.300">
    <property type="entry name" value="P-loop containing nucleotide triphosphate hydrolases"/>
    <property type="match status" value="1"/>
</dbReference>
<dbReference type="SUPFAM" id="SSF55729">
    <property type="entry name" value="Acyl-CoA N-acyltransferases (Nat)"/>
    <property type="match status" value="1"/>
</dbReference>
<evidence type="ECO:0000256" key="5">
    <source>
        <dbReference type="ARBA" id="ARBA00022741"/>
    </source>
</evidence>
<evidence type="ECO:0000256" key="8">
    <source>
        <dbReference type="ARBA" id="ARBA00023315"/>
    </source>
</evidence>
<dbReference type="Proteomes" id="UP000295830">
    <property type="component" value="Unassembled WGS sequence"/>
</dbReference>
<dbReference type="InterPro" id="IPR038321">
    <property type="entry name" value="TmcA_C_sf"/>
</dbReference>
<dbReference type="GO" id="GO:0000049">
    <property type="term" value="F:tRNA binding"/>
    <property type="evidence" value="ECO:0007669"/>
    <property type="project" value="UniProtKB-UniRule"/>
</dbReference>
<dbReference type="InterPro" id="IPR033442">
    <property type="entry name" value="TmcA_tRNA_bind"/>
</dbReference>
<evidence type="ECO:0000256" key="1">
    <source>
        <dbReference type="ARBA" id="ARBA00022490"/>
    </source>
</evidence>
<dbReference type="HAMAP" id="MF_01886">
    <property type="entry name" value="tRNA_acetyltr_TmcA"/>
    <property type="match status" value="1"/>
</dbReference>
<keyword evidence="5 9" id="KW-0547">Nucleotide-binding</keyword>
<evidence type="ECO:0000256" key="7">
    <source>
        <dbReference type="ARBA" id="ARBA00022884"/>
    </source>
</evidence>
<comment type="function">
    <text evidence="9">Catalyzes the formation of N(4)-acetylcytidine (ac(4)C) at the wobble position of tRNA(Met), by using acetyl-CoA as an acetyl donor and ATP (or GTP).</text>
</comment>
<comment type="subcellular location">
    <subcellularLocation>
        <location evidence="9">Cytoplasm</location>
    </subcellularLocation>
</comment>
<evidence type="ECO:0000256" key="6">
    <source>
        <dbReference type="ARBA" id="ARBA00022840"/>
    </source>
</evidence>
<proteinExistence type="inferred from homology"/>
<evidence type="ECO:0000256" key="2">
    <source>
        <dbReference type="ARBA" id="ARBA00022555"/>
    </source>
</evidence>
<dbReference type="InterPro" id="IPR000182">
    <property type="entry name" value="GNAT_dom"/>
</dbReference>
<dbReference type="GO" id="GO:0051392">
    <property type="term" value="F:tRNA cytidine N4-acetyltransferase activity"/>
    <property type="evidence" value="ECO:0007669"/>
    <property type="project" value="UniProtKB-UniRule"/>
</dbReference>
<dbReference type="GO" id="GO:0005737">
    <property type="term" value="C:cytoplasm"/>
    <property type="evidence" value="ECO:0007669"/>
    <property type="project" value="UniProtKB-SubCell"/>
</dbReference>
<evidence type="ECO:0000259" key="10">
    <source>
        <dbReference type="PROSITE" id="PS51186"/>
    </source>
</evidence>
<dbReference type="Pfam" id="PF08351">
    <property type="entry name" value="TmcA_N"/>
    <property type="match status" value="1"/>
</dbReference>
<keyword evidence="12" id="KW-1185">Reference proteome</keyword>
<dbReference type="GO" id="GO:1990883">
    <property type="term" value="F:18S rRNA cytidine N-acetyltransferase activity"/>
    <property type="evidence" value="ECO:0007669"/>
    <property type="project" value="TreeGrafter"/>
</dbReference>
<organism evidence="11 12">
    <name type="scientific">Halospina denitrificans</name>
    <dbReference type="NCBI Taxonomy" id="332522"/>
    <lineage>
        <taxon>Bacteria</taxon>
        <taxon>Pseudomonadati</taxon>
        <taxon>Pseudomonadota</taxon>
        <taxon>Gammaproteobacteria</taxon>
        <taxon>Halospina</taxon>
    </lineage>
</organism>
<accession>A0A4R7K0H3</accession>
<dbReference type="GO" id="GO:0005524">
    <property type="term" value="F:ATP binding"/>
    <property type="evidence" value="ECO:0007669"/>
    <property type="project" value="UniProtKB-UniRule"/>
</dbReference>
<comment type="caution">
    <text evidence="11">The sequence shown here is derived from an EMBL/GenBank/DDBJ whole genome shotgun (WGS) entry which is preliminary data.</text>
</comment>
<keyword evidence="4 9" id="KW-0819">tRNA processing</keyword>
<dbReference type="InterPro" id="IPR016181">
    <property type="entry name" value="Acyl_CoA_acyltransferase"/>
</dbReference>
<evidence type="ECO:0000313" key="12">
    <source>
        <dbReference type="Proteomes" id="UP000295830"/>
    </source>
</evidence>
<dbReference type="GO" id="GO:0002101">
    <property type="term" value="P:tRNA wobble cytosine modification"/>
    <property type="evidence" value="ECO:0007669"/>
    <property type="project" value="UniProtKB-UniRule"/>
</dbReference>
<dbReference type="SUPFAM" id="SSF52540">
    <property type="entry name" value="P-loop containing nucleoside triphosphate hydrolases"/>
    <property type="match status" value="1"/>
</dbReference>
<dbReference type="InterPro" id="IPR032672">
    <property type="entry name" value="TmcA/NAT10/Kre33"/>
</dbReference>
<dbReference type="PROSITE" id="PS51186">
    <property type="entry name" value="GNAT"/>
    <property type="match status" value="1"/>
</dbReference>
<comment type="catalytic activity">
    <reaction evidence="9">
        <text>cytidine(34) in elongator tRNA(Met) + acetyl-CoA + ATP + H2O = N(4)-acetylcytidine(34) in elongator tRNA(Met) + ADP + phosphate + CoA + H(+)</text>
        <dbReference type="Rhea" id="RHEA:43788"/>
        <dbReference type="Rhea" id="RHEA-COMP:10693"/>
        <dbReference type="Rhea" id="RHEA-COMP:10694"/>
        <dbReference type="ChEBI" id="CHEBI:15377"/>
        <dbReference type="ChEBI" id="CHEBI:15378"/>
        <dbReference type="ChEBI" id="CHEBI:30616"/>
        <dbReference type="ChEBI" id="CHEBI:43474"/>
        <dbReference type="ChEBI" id="CHEBI:57287"/>
        <dbReference type="ChEBI" id="CHEBI:57288"/>
        <dbReference type="ChEBI" id="CHEBI:74900"/>
        <dbReference type="ChEBI" id="CHEBI:82748"/>
        <dbReference type="ChEBI" id="CHEBI:456216"/>
        <dbReference type="EC" id="2.3.1.193"/>
    </reaction>
</comment>
<dbReference type="InterPro" id="IPR027417">
    <property type="entry name" value="P-loop_NTPase"/>
</dbReference>
<dbReference type="PANTHER" id="PTHR10925">
    <property type="entry name" value="N-ACETYLTRANSFERASE 10"/>
    <property type="match status" value="1"/>
</dbReference>
<dbReference type="EC" id="2.3.1.193" evidence="9"/>
<dbReference type="Pfam" id="PF05127">
    <property type="entry name" value="NAT10_TcmA_helicase"/>
    <property type="match status" value="1"/>
</dbReference>
<dbReference type="InterPro" id="IPR024914">
    <property type="entry name" value="tRNA_acetyltr_TmcA"/>
</dbReference>
<dbReference type="Gene3D" id="3.40.50.11040">
    <property type="match status" value="1"/>
</dbReference>
<name>A0A4R7K0H3_9GAMM</name>
<keyword evidence="3 9" id="KW-0808">Transferase</keyword>
<evidence type="ECO:0000313" key="11">
    <source>
        <dbReference type="EMBL" id="TDT43926.1"/>
    </source>
</evidence>
<dbReference type="InterPro" id="IPR013562">
    <property type="entry name" value="TmcA/NAT10_N"/>
</dbReference>
<dbReference type="EMBL" id="SOAX01000001">
    <property type="protein sequence ID" value="TDT43926.1"/>
    <property type="molecule type" value="Genomic_DNA"/>
</dbReference>
<protein>
    <recommendedName>
        <fullName evidence="9">tRNA(Met) cytidine acetyltransferase TmcA</fullName>
        <ecNumber evidence="9">2.3.1.193</ecNumber>
    </recommendedName>
</protein>
<dbReference type="OrthoDB" id="5578851at2"/>
<evidence type="ECO:0000256" key="4">
    <source>
        <dbReference type="ARBA" id="ARBA00022694"/>
    </source>
</evidence>